<dbReference type="InterPro" id="IPR050493">
    <property type="entry name" value="FAD-dep_Monooxygenase_BioMet"/>
</dbReference>
<organism evidence="4 5">
    <name type="scientific">Georgenia alba</name>
    <dbReference type="NCBI Taxonomy" id="2233858"/>
    <lineage>
        <taxon>Bacteria</taxon>
        <taxon>Bacillati</taxon>
        <taxon>Actinomycetota</taxon>
        <taxon>Actinomycetes</taxon>
        <taxon>Micrococcales</taxon>
        <taxon>Bogoriellaceae</taxon>
        <taxon>Georgenia</taxon>
    </lineage>
</organism>
<gene>
    <name evidence="4" type="ORF">ACFQQL_01610</name>
</gene>
<dbReference type="PANTHER" id="PTHR13789:SF309">
    <property type="entry name" value="PUTATIVE (AFU_ORTHOLOGUE AFUA_6G14510)-RELATED"/>
    <property type="match status" value="1"/>
</dbReference>
<evidence type="ECO:0000256" key="2">
    <source>
        <dbReference type="ARBA" id="ARBA00023033"/>
    </source>
</evidence>
<keyword evidence="1" id="KW-0560">Oxidoreductase</keyword>
<dbReference type="Proteomes" id="UP001596455">
    <property type="component" value="Unassembled WGS sequence"/>
</dbReference>
<accession>A0ABW2Q2S7</accession>
<dbReference type="Gene3D" id="3.50.50.60">
    <property type="entry name" value="FAD/NAD(P)-binding domain"/>
    <property type="match status" value="1"/>
</dbReference>
<sequence length="346" mass="37551">MTEIHVVGAGVAGLTVAGMLPRTWDVHLHEAAWQGRAVPTVFGMWPAAMRVVERLGLAEAVHARATHLEDARVHDRTGRVLAAVGGQDVWLISRPDLIDLLRRRLPEHVTVHHGRVEGPDQLGGDLVVGADGVHSVVRREWWGRAAAPRTLGVTAVRGVIDEPTTHTSLGEYWGSGVMFGMTPRATGGTNWFATVPRRRFSGAAEALEHLRRRLASFADVPQQVLAAAIPEQTLVNDLWASRWPGRLLRDRTVLVGDAAHAMSPSLGRGACESLLDAYVLGEALRTLPRRAALRRYERSRLLPPQAVRVASTAALRVATARRERVRNALVSALPTPRPPGAADLVG</sequence>
<dbReference type="InterPro" id="IPR002938">
    <property type="entry name" value="FAD-bd"/>
</dbReference>
<proteinExistence type="predicted"/>
<dbReference type="PANTHER" id="PTHR13789">
    <property type="entry name" value="MONOOXYGENASE"/>
    <property type="match status" value="1"/>
</dbReference>
<dbReference type="Pfam" id="PF01494">
    <property type="entry name" value="FAD_binding_3"/>
    <property type="match status" value="1"/>
</dbReference>
<keyword evidence="2 4" id="KW-0503">Monooxygenase</keyword>
<dbReference type="PRINTS" id="PR00420">
    <property type="entry name" value="RNGMNOXGNASE"/>
</dbReference>
<dbReference type="InterPro" id="IPR036188">
    <property type="entry name" value="FAD/NAD-bd_sf"/>
</dbReference>
<keyword evidence="5" id="KW-1185">Reference proteome</keyword>
<evidence type="ECO:0000313" key="4">
    <source>
        <dbReference type="EMBL" id="MFC7403790.1"/>
    </source>
</evidence>
<feature type="domain" description="FAD-binding" evidence="3">
    <location>
        <begin position="117"/>
        <end position="306"/>
    </location>
</feature>
<evidence type="ECO:0000259" key="3">
    <source>
        <dbReference type="Pfam" id="PF01494"/>
    </source>
</evidence>
<comment type="caution">
    <text evidence="4">The sequence shown here is derived from an EMBL/GenBank/DDBJ whole genome shotgun (WGS) entry which is preliminary data.</text>
</comment>
<evidence type="ECO:0000256" key="1">
    <source>
        <dbReference type="ARBA" id="ARBA00023002"/>
    </source>
</evidence>
<dbReference type="GO" id="GO:0004497">
    <property type="term" value="F:monooxygenase activity"/>
    <property type="evidence" value="ECO:0007669"/>
    <property type="project" value="UniProtKB-KW"/>
</dbReference>
<dbReference type="EMBL" id="JBHTCQ010000001">
    <property type="protein sequence ID" value="MFC7403790.1"/>
    <property type="molecule type" value="Genomic_DNA"/>
</dbReference>
<evidence type="ECO:0000313" key="5">
    <source>
        <dbReference type="Proteomes" id="UP001596455"/>
    </source>
</evidence>
<dbReference type="SUPFAM" id="SSF51905">
    <property type="entry name" value="FAD/NAD(P)-binding domain"/>
    <property type="match status" value="1"/>
</dbReference>
<dbReference type="RefSeq" id="WP_382390585.1">
    <property type="nucleotide sequence ID" value="NZ_JBHTCQ010000001.1"/>
</dbReference>
<reference evidence="5" key="1">
    <citation type="journal article" date="2019" name="Int. J. Syst. Evol. Microbiol.">
        <title>The Global Catalogue of Microorganisms (GCM) 10K type strain sequencing project: providing services to taxonomists for standard genome sequencing and annotation.</title>
        <authorList>
            <consortium name="The Broad Institute Genomics Platform"/>
            <consortium name="The Broad Institute Genome Sequencing Center for Infectious Disease"/>
            <person name="Wu L."/>
            <person name="Ma J."/>
        </authorList>
    </citation>
    <scope>NUCLEOTIDE SEQUENCE [LARGE SCALE GENOMIC DNA]</scope>
    <source>
        <strain evidence="5">JCM 1490</strain>
    </source>
</reference>
<protein>
    <submittedName>
        <fullName evidence="4">FAD-dependent monooxygenase</fullName>
    </submittedName>
</protein>
<name>A0ABW2Q2S7_9MICO</name>